<reference evidence="3 4" key="1">
    <citation type="journal article" date="2016" name="Nat. Commun.">
        <title>Thousands of microbial genomes shed light on interconnected biogeochemical processes in an aquifer system.</title>
        <authorList>
            <person name="Anantharaman K."/>
            <person name="Brown C.T."/>
            <person name="Hug L.A."/>
            <person name="Sharon I."/>
            <person name="Castelle C.J."/>
            <person name="Probst A.J."/>
            <person name="Thomas B.C."/>
            <person name="Singh A."/>
            <person name="Wilkins M.J."/>
            <person name="Karaoz U."/>
            <person name="Brodie E.L."/>
            <person name="Williams K.H."/>
            <person name="Hubbard S.S."/>
            <person name="Banfield J.F."/>
        </authorList>
    </citation>
    <scope>NUCLEOTIDE SEQUENCE [LARGE SCALE GENOMIC DNA]</scope>
</reference>
<feature type="domain" description="Glycosyltransferase subfamily 4-like N-terminal" evidence="2">
    <location>
        <begin position="14"/>
        <end position="189"/>
    </location>
</feature>
<dbReference type="Gene3D" id="3.40.50.2000">
    <property type="entry name" value="Glycogen Phosphorylase B"/>
    <property type="match status" value="2"/>
</dbReference>
<dbReference type="PANTHER" id="PTHR12526:SF584">
    <property type="entry name" value="GLYCOSYLTRANSFERASE"/>
    <property type="match status" value="1"/>
</dbReference>
<name>A0A1F6FLJ1_9BACT</name>
<feature type="domain" description="Glycosyl transferase family 1" evidence="1">
    <location>
        <begin position="190"/>
        <end position="348"/>
    </location>
</feature>
<sequence length="367" mass="42981">MKTLIIHDRFQFRGGAERLVLILAKALNADIVTEFWTTESYDRRQVPGKLITLSSGEAPWIVWRYFRAQFLFFFKTRKIIKNHQTIFFSGNNCLAAGFHFWRGKKKILYCHHPVRHAFDLRQKCRDEQPSRWKKILYYDIGIWLIRFIYWLSLQNMNLVIANSENVKNRLQKFLHQKTDAVIYPPIQTDKFKHISQQDYYLSFGRVERLKRIPDIIRAFQKMPDKKLIVVSGGPDLKKIKKMAQGHDNIQIKGWVNDQELSDYVGNCIASIYIPIDEDSGMTQIESMSAGKPCIAVDEGGLKESIIDEQTGKFIPAKYSIDDIIKAVNWLTKARALLMREDCQAQAKKFSQERFIKNIKELIYANRH</sequence>
<evidence type="ECO:0000259" key="1">
    <source>
        <dbReference type="Pfam" id="PF00534"/>
    </source>
</evidence>
<dbReference type="InterPro" id="IPR001296">
    <property type="entry name" value="Glyco_trans_1"/>
</dbReference>
<evidence type="ECO:0000259" key="2">
    <source>
        <dbReference type="Pfam" id="PF13439"/>
    </source>
</evidence>
<accession>A0A1F6FLJ1</accession>
<dbReference type="AlphaFoldDB" id="A0A1F6FLJ1"/>
<comment type="caution">
    <text evidence="3">The sequence shown here is derived from an EMBL/GenBank/DDBJ whole genome shotgun (WGS) entry which is preliminary data.</text>
</comment>
<dbReference type="Pfam" id="PF00534">
    <property type="entry name" value="Glycos_transf_1"/>
    <property type="match status" value="1"/>
</dbReference>
<dbReference type="PANTHER" id="PTHR12526">
    <property type="entry name" value="GLYCOSYLTRANSFERASE"/>
    <property type="match status" value="1"/>
</dbReference>
<evidence type="ECO:0000313" key="3">
    <source>
        <dbReference type="EMBL" id="OGG86720.1"/>
    </source>
</evidence>
<organism evidence="3 4">
    <name type="scientific">Candidatus Kuenenbacteria bacterium RIFCSPHIGHO2_02_FULL_39_13</name>
    <dbReference type="NCBI Taxonomy" id="1798561"/>
    <lineage>
        <taxon>Bacteria</taxon>
        <taxon>Candidatus Kueneniibacteriota</taxon>
    </lineage>
</organism>
<dbReference type="EMBL" id="MFMW01000029">
    <property type="protein sequence ID" value="OGG86720.1"/>
    <property type="molecule type" value="Genomic_DNA"/>
</dbReference>
<dbReference type="SUPFAM" id="SSF53756">
    <property type="entry name" value="UDP-Glycosyltransferase/glycogen phosphorylase"/>
    <property type="match status" value="1"/>
</dbReference>
<dbReference type="InterPro" id="IPR028098">
    <property type="entry name" value="Glyco_trans_4-like_N"/>
</dbReference>
<dbReference type="GO" id="GO:0016757">
    <property type="term" value="F:glycosyltransferase activity"/>
    <property type="evidence" value="ECO:0007669"/>
    <property type="project" value="InterPro"/>
</dbReference>
<evidence type="ECO:0008006" key="5">
    <source>
        <dbReference type="Google" id="ProtNLM"/>
    </source>
</evidence>
<evidence type="ECO:0000313" key="4">
    <source>
        <dbReference type="Proteomes" id="UP000179136"/>
    </source>
</evidence>
<dbReference type="STRING" id="1798561.A3B87_02715"/>
<gene>
    <name evidence="3" type="ORF">A3B87_02715</name>
</gene>
<dbReference type="Proteomes" id="UP000179136">
    <property type="component" value="Unassembled WGS sequence"/>
</dbReference>
<dbReference type="Pfam" id="PF13439">
    <property type="entry name" value="Glyco_transf_4"/>
    <property type="match status" value="1"/>
</dbReference>
<protein>
    <recommendedName>
        <fullName evidence="5">Glycosyl transferase family 1 domain-containing protein</fullName>
    </recommendedName>
</protein>
<proteinExistence type="predicted"/>